<comment type="caution">
    <text evidence="11">The sequence shown here is derived from an EMBL/GenBank/DDBJ whole genome shotgun (WGS) entry which is preliminary data.</text>
</comment>
<feature type="region of interest" description="Disordered" evidence="9">
    <location>
        <begin position="495"/>
        <end position="519"/>
    </location>
</feature>
<comment type="PTM">
    <text evidence="8">Topaquinone (TPQ) is generated by copper-dependent autoxidation of a specific tyrosyl residue.</text>
</comment>
<proteinExistence type="inferred from homology"/>
<evidence type="ECO:0000256" key="6">
    <source>
        <dbReference type="ARBA" id="ARBA00023002"/>
    </source>
</evidence>
<evidence type="ECO:0000256" key="1">
    <source>
        <dbReference type="ARBA" id="ARBA00001935"/>
    </source>
</evidence>
<keyword evidence="5 8" id="KW-0801">TPQ</keyword>
<dbReference type="PANTHER" id="PTHR10638">
    <property type="entry name" value="COPPER AMINE OXIDASE"/>
    <property type="match status" value="1"/>
</dbReference>
<dbReference type="AlphaFoldDB" id="A0A6A4DZ74"/>
<evidence type="ECO:0000313" key="12">
    <source>
        <dbReference type="Proteomes" id="UP000434957"/>
    </source>
</evidence>
<dbReference type="InterPro" id="IPR000269">
    <property type="entry name" value="Cu_amine_oxidase"/>
</dbReference>
<protein>
    <recommendedName>
        <fullName evidence="8">Amine oxidase</fullName>
        <ecNumber evidence="8">1.4.3.-</ecNumber>
    </recommendedName>
</protein>
<dbReference type="Proteomes" id="UP000434957">
    <property type="component" value="Unassembled WGS sequence"/>
</dbReference>
<evidence type="ECO:0000259" key="10">
    <source>
        <dbReference type="Pfam" id="PF01179"/>
    </source>
</evidence>
<sequence>MIKEAELDPKADGQIPILAQDYLDGDSICKDEPVYVTARTWTWIRATSFLKGENVHTMYGHPIDGLVAHVDLTNRKVLKIVDTGHTHIPMESGDYLGPKVTGPMRTDMKPQHIKQPGGGGASFTAKGNILLCQNWEIRVGFNGRKGLTLHDISSSDRGRKRKILSLPLANALVLGCNCLGSIQYLDVTVVDGFCEPFVIKNATCIHEEDFGMLWKHTDVLASPPTGAVRRQHRFVVSFFVTVGNNRYGFCWYFYLNGRDELDCKAAGIFRAARQRALLQHQRREKCLAKFTEVSSSPDAHRRPIQLPENGAGIYIKKARNGSPERYVRLSSENFAATLLHRWSLLTQNDLARLGDFRFEAFLYVERAAAPGQFHRATTQRVENARVQWMAYEAANAVNFGTITAHHLNIVHARRPNNTAFEVPTENTTAQAIALDQQREDIRRAYVAAEAERQTGEVMIRLNGLWMPVEVGIISSRRAIGLPDHGIFTQGIPHQFNAEAPSKPTMPDTDHQYDESMEEV</sequence>
<comment type="subunit">
    <text evidence="3">Homodimer.</text>
</comment>
<keyword evidence="6 8" id="KW-0560">Oxidoreductase</keyword>
<dbReference type="InterPro" id="IPR015798">
    <property type="entry name" value="Cu_amine_oxidase_C"/>
</dbReference>
<gene>
    <name evidence="11" type="ORF">PR003_g18628</name>
</gene>
<evidence type="ECO:0000256" key="3">
    <source>
        <dbReference type="ARBA" id="ARBA00011738"/>
    </source>
</evidence>
<dbReference type="GO" id="GO:0009308">
    <property type="term" value="P:amine metabolic process"/>
    <property type="evidence" value="ECO:0007669"/>
    <property type="project" value="UniProtKB-UniRule"/>
</dbReference>
<reference evidence="11 12" key="1">
    <citation type="submission" date="2018-08" db="EMBL/GenBank/DDBJ databases">
        <title>Genomic investigation of the strawberry pathogen Phytophthora fragariae indicates pathogenicity is determined by transcriptional variation in three key races.</title>
        <authorList>
            <person name="Adams T.M."/>
            <person name="Armitage A.D."/>
            <person name="Sobczyk M.K."/>
            <person name="Bates H.J."/>
            <person name="Dunwell J.M."/>
            <person name="Nellist C.F."/>
            <person name="Harrison R.J."/>
        </authorList>
    </citation>
    <scope>NUCLEOTIDE SEQUENCE [LARGE SCALE GENOMIC DNA]</scope>
    <source>
        <strain evidence="11 12">SCRP333</strain>
    </source>
</reference>
<dbReference type="SUPFAM" id="SSF49998">
    <property type="entry name" value="Amine oxidase catalytic domain"/>
    <property type="match status" value="1"/>
</dbReference>
<accession>A0A6A4DZ74</accession>
<evidence type="ECO:0000256" key="9">
    <source>
        <dbReference type="SAM" id="MobiDB-lite"/>
    </source>
</evidence>
<dbReference type="GO" id="GO:0048038">
    <property type="term" value="F:quinone binding"/>
    <property type="evidence" value="ECO:0007669"/>
    <property type="project" value="InterPro"/>
</dbReference>
<organism evidence="11 12">
    <name type="scientific">Phytophthora rubi</name>
    <dbReference type="NCBI Taxonomy" id="129364"/>
    <lineage>
        <taxon>Eukaryota</taxon>
        <taxon>Sar</taxon>
        <taxon>Stramenopiles</taxon>
        <taxon>Oomycota</taxon>
        <taxon>Peronosporomycetes</taxon>
        <taxon>Peronosporales</taxon>
        <taxon>Peronosporaceae</taxon>
        <taxon>Phytophthora</taxon>
    </lineage>
</organism>
<dbReference type="EC" id="1.4.3.-" evidence="8"/>
<dbReference type="PANTHER" id="PTHR10638:SF86">
    <property type="entry name" value="COPPER AMINE OXIDASE 1-RELATED"/>
    <property type="match status" value="1"/>
</dbReference>
<dbReference type="SUPFAM" id="SSF54416">
    <property type="entry name" value="Amine oxidase N-terminal region"/>
    <property type="match status" value="1"/>
</dbReference>
<dbReference type="Gene3D" id="2.70.98.20">
    <property type="entry name" value="Copper amine oxidase, catalytic domain"/>
    <property type="match status" value="2"/>
</dbReference>
<dbReference type="InterPro" id="IPR036460">
    <property type="entry name" value="Cu_amine_oxidase_C_sf"/>
</dbReference>
<dbReference type="GO" id="GO:0008131">
    <property type="term" value="F:primary methylamine oxidase activity"/>
    <property type="evidence" value="ECO:0007669"/>
    <property type="project" value="InterPro"/>
</dbReference>
<dbReference type="Gene3D" id="3.10.450.40">
    <property type="match status" value="1"/>
</dbReference>
<comment type="cofactor">
    <cofactor evidence="1">
        <name>Cu cation</name>
        <dbReference type="ChEBI" id="CHEBI:23378"/>
    </cofactor>
</comment>
<evidence type="ECO:0000256" key="2">
    <source>
        <dbReference type="ARBA" id="ARBA00007983"/>
    </source>
</evidence>
<dbReference type="EMBL" id="QXFT01001510">
    <property type="protein sequence ID" value="KAE9316823.1"/>
    <property type="molecule type" value="Genomic_DNA"/>
</dbReference>
<comment type="similarity">
    <text evidence="2 8">Belongs to the copper/topaquinone oxidase family.</text>
</comment>
<evidence type="ECO:0000256" key="7">
    <source>
        <dbReference type="ARBA" id="ARBA00023008"/>
    </source>
</evidence>
<dbReference type="GO" id="GO:0005507">
    <property type="term" value="F:copper ion binding"/>
    <property type="evidence" value="ECO:0007669"/>
    <property type="project" value="InterPro"/>
</dbReference>
<dbReference type="Pfam" id="PF01179">
    <property type="entry name" value="Cu_amine_oxid"/>
    <property type="match status" value="1"/>
</dbReference>
<evidence type="ECO:0000313" key="11">
    <source>
        <dbReference type="EMBL" id="KAE9316823.1"/>
    </source>
</evidence>
<dbReference type="InterPro" id="IPR016182">
    <property type="entry name" value="Cu_amine_oxidase_N-reg"/>
</dbReference>
<keyword evidence="4 8" id="KW-0479">Metal-binding</keyword>
<evidence type="ECO:0000256" key="4">
    <source>
        <dbReference type="ARBA" id="ARBA00022723"/>
    </source>
</evidence>
<keyword evidence="12" id="KW-1185">Reference proteome</keyword>
<evidence type="ECO:0000256" key="5">
    <source>
        <dbReference type="ARBA" id="ARBA00022772"/>
    </source>
</evidence>
<comment type="cofactor">
    <cofactor evidence="8">
        <name>Cu cation</name>
        <dbReference type="ChEBI" id="CHEBI:23378"/>
    </cofactor>
    <text evidence="8">Contains 1 topaquinone per subunit.</text>
</comment>
<name>A0A6A4DZ74_9STRA</name>
<evidence type="ECO:0000256" key="8">
    <source>
        <dbReference type="RuleBase" id="RU000672"/>
    </source>
</evidence>
<feature type="domain" description="Copper amine oxidase catalytic" evidence="10">
    <location>
        <begin position="168"/>
        <end position="272"/>
    </location>
</feature>
<keyword evidence="7 8" id="KW-0186">Copper</keyword>